<accession>A0A0W0VMZ7</accession>
<dbReference type="EMBL" id="LNYK01000016">
    <property type="protein sequence ID" value="KTD21113.1"/>
    <property type="molecule type" value="Genomic_DNA"/>
</dbReference>
<dbReference type="Proteomes" id="UP000054997">
    <property type="component" value="Unassembled WGS sequence"/>
</dbReference>
<reference evidence="2 3" key="1">
    <citation type="submission" date="2015-11" db="EMBL/GenBank/DDBJ databases">
        <title>Genomic analysis of 38 Legionella species identifies large and diverse effector repertoires.</title>
        <authorList>
            <person name="Burstein D."/>
            <person name="Amaro F."/>
            <person name="Zusman T."/>
            <person name="Lifshitz Z."/>
            <person name="Cohen O."/>
            <person name="Gilbert J.A."/>
            <person name="Pupko T."/>
            <person name="Shuman H.A."/>
            <person name="Segal G."/>
        </authorList>
    </citation>
    <scope>NUCLEOTIDE SEQUENCE [LARGE SCALE GENOMIC DNA]</scope>
    <source>
        <strain evidence="2 3">ATCC 49505</strain>
    </source>
</reference>
<protein>
    <submittedName>
        <fullName evidence="2">Uncharacterized protein</fullName>
    </submittedName>
</protein>
<evidence type="ECO:0000313" key="2">
    <source>
        <dbReference type="EMBL" id="KTD21113.1"/>
    </source>
</evidence>
<organism evidence="2 3">
    <name type="scientific">Legionella londiniensis</name>
    <dbReference type="NCBI Taxonomy" id="45068"/>
    <lineage>
        <taxon>Bacteria</taxon>
        <taxon>Pseudomonadati</taxon>
        <taxon>Pseudomonadota</taxon>
        <taxon>Gammaproteobacteria</taxon>
        <taxon>Legionellales</taxon>
        <taxon>Legionellaceae</taxon>
        <taxon>Legionella</taxon>
    </lineage>
</organism>
<dbReference type="AlphaFoldDB" id="A0A0W0VMZ7"/>
<evidence type="ECO:0000313" key="3">
    <source>
        <dbReference type="Proteomes" id="UP000054997"/>
    </source>
</evidence>
<comment type="caution">
    <text evidence="2">The sequence shown here is derived from an EMBL/GenBank/DDBJ whole genome shotgun (WGS) entry which is preliminary data.</text>
</comment>
<feature type="region of interest" description="Disordered" evidence="1">
    <location>
        <begin position="1"/>
        <end position="26"/>
    </location>
</feature>
<dbReference type="OrthoDB" id="9976413at2"/>
<evidence type="ECO:0000256" key="1">
    <source>
        <dbReference type="SAM" id="MobiDB-lite"/>
    </source>
</evidence>
<dbReference type="RefSeq" id="WP_058529213.1">
    <property type="nucleotide sequence ID" value="NZ_CAAAHZ010000003.1"/>
</dbReference>
<dbReference type="PATRIC" id="fig|45068.5.peg.1307"/>
<dbReference type="NCBIfam" id="TIGR01847">
    <property type="entry name" value="bacteriocin_sig"/>
    <property type="match status" value="1"/>
</dbReference>
<gene>
    <name evidence="2" type="ORF">Llon_1211</name>
</gene>
<keyword evidence="3" id="KW-1185">Reference proteome</keyword>
<proteinExistence type="predicted"/>
<sequence length="61" mass="6860">MSKKEKLNKNKLKNVTGGAAQGSGLTPIEQFQKDNFKFNKDTGSWECPLELEAEYKKLLGK</sequence>
<dbReference type="InterPro" id="IPR010133">
    <property type="entry name" value="Bacteriocin_signal_seq"/>
</dbReference>
<name>A0A0W0VMZ7_9GAMM</name>